<evidence type="ECO:0000313" key="13">
    <source>
        <dbReference type="Proteomes" id="UP000241808"/>
    </source>
</evidence>
<feature type="repeat" description="WD" evidence="8">
    <location>
        <begin position="37"/>
        <end position="78"/>
    </location>
</feature>
<evidence type="ECO:0000256" key="9">
    <source>
        <dbReference type="PROSITE-ProRule" id="PRU00433"/>
    </source>
</evidence>
<dbReference type="InterPro" id="IPR019775">
    <property type="entry name" value="WD40_repeat_CS"/>
</dbReference>
<evidence type="ECO:0000256" key="8">
    <source>
        <dbReference type="PROSITE-ProRule" id="PRU00221"/>
    </source>
</evidence>
<dbReference type="InterPro" id="IPR001680">
    <property type="entry name" value="WD40_rpt"/>
</dbReference>
<evidence type="ECO:0000256" key="5">
    <source>
        <dbReference type="ARBA" id="ARBA00022737"/>
    </source>
</evidence>
<dbReference type="PRINTS" id="PR00604">
    <property type="entry name" value="CYTCHRMECIAB"/>
</dbReference>
<feature type="chain" id="PRO_5015622951" evidence="10">
    <location>
        <begin position="30"/>
        <end position="441"/>
    </location>
</feature>
<evidence type="ECO:0000256" key="1">
    <source>
        <dbReference type="ARBA" id="ARBA00022448"/>
    </source>
</evidence>
<gene>
    <name evidence="12" type="ORF">C8P69_11080</name>
</gene>
<evidence type="ECO:0000256" key="4">
    <source>
        <dbReference type="ARBA" id="ARBA00022723"/>
    </source>
</evidence>
<dbReference type="AlphaFoldDB" id="A0A2T4YY03"/>
<accession>A0A2T4YY03</accession>
<keyword evidence="6" id="KW-0249">Electron transport</keyword>
<dbReference type="Proteomes" id="UP000241808">
    <property type="component" value="Unassembled WGS sequence"/>
</dbReference>
<feature type="domain" description="Cytochrome c" evidence="11">
    <location>
        <begin position="337"/>
        <end position="438"/>
    </location>
</feature>
<evidence type="ECO:0000259" key="11">
    <source>
        <dbReference type="PROSITE" id="PS51007"/>
    </source>
</evidence>
<evidence type="ECO:0000256" key="6">
    <source>
        <dbReference type="ARBA" id="ARBA00022982"/>
    </source>
</evidence>
<keyword evidence="5" id="KW-0677">Repeat</keyword>
<keyword evidence="4 9" id="KW-0479">Metal-binding</keyword>
<feature type="repeat" description="WD" evidence="8">
    <location>
        <begin position="120"/>
        <end position="150"/>
    </location>
</feature>
<evidence type="ECO:0000313" key="12">
    <source>
        <dbReference type="EMBL" id="PTM51415.1"/>
    </source>
</evidence>
<dbReference type="EMBL" id="PZZL01000010">
    <property type="protein sequence ID" value="PTM51415.1"/>
    <property type="molecule type" value="Genomic_DNA"/>
</dbReference>
<keyword evidence="13" id="KW-1185">Reference proteome</keyword>
<dbReference type="GO" id="GO:0046872">
    <property type="term" value="F:metal ion binding"/>
    <property type="evidence" value="ECO:0007669"/>
    <property type="project" value="UniProtKB-KW"/>
</dbReference>
<dbReference type="Gene3D" id="2.130.10.10">
    <property type="entry name" value="YVTN repeat-like/Quinoprotein amine dehydrogenase"/>
    <property type="match status" value="2"/>
</dbReference>
<dbReference type="PANTHER" id="PTHR19848">
    <property type="entry name" value="WD40 REPEAT PROTEIN"/>
    <property type="match status" value="1"/>
</dbReference>
<protein>
    <submittedName>
        <fullName evidence="12">WD-40 repeat-containing protein</fullName>
    </submittedName>
</protein>
<evidence type="ECO:0000256" key="2">
    <source>
        <dbReference type="ARBA" id="ARBA00022574"/>
    </source>
</evidence>
<dbReference type="PROSITE" id="PS50294">
    <property type="entry name" value="WD_REPEATS_REGION"/>
    <property type="match status" value="2"/>
</dbReference>
<evidence type="ECO:0000256" key="7">
    <source>
        <dbReference type="ARBA" id="ARBA00023004"/>
    </source>
</evidence>
<dbReference type="InterPro" id="IPR002327">
    <property type="entry name" value="Cyt_c_1A/1B"/>
</dbReference>
<keyword evidence="2 8" id="KW-0853">WD repeat</keyword>
<dbReference type="SMART" id="SM00320">
    <property type="entry name" value="WD40"/>
    <property type="match status" value="7"/>
</dbReference>
<proteinExistence type="predicted"/>
<dbReference type="PROSITE" id="PS00678">
    <property type="entry name" value="WD_REPEATS_1"/>
    <property type="match status" value="1"/>
</dbReference>
<feature type="signal peptide" evidence="10">
    <location>
        <begin position="1"/>
        <end position="29"/>
    </location>
</feature>
<dbReference type="InterPro" id="IPR009056">
    <property type="entry name" value="Cyt_c-like_dom"/>
</dbReference>
<dbReference type="InterPro" id="IPR015943">
    <property type="entry name" value="WD40/YVTN_repeat-like_dom_sf"/>
</dbReference>
<feature type="repeat" description="WD" evidence="8">
    <location>
        <begin position="283"/>
        <end position="324"/>
    </location>
</feature>
<dbReference type="Pfam" id="PF00400">
    <property type="entry name" value="WD40"/>
    <property type="match status" value="5"/>
</dbReference>
<dbReference type="GO" id="GO:0009055">
    <property type="term" value="F:electron transfer activity"/>
    <property type="evidence" value="ECO:0007669"/>
    <property type="project" value="InterPro"/>
</dbReference>
<dbReference type="CDD" id="cd00200">
    <property type="entry name" value="WD40"/>
    <property type="match status" value="1"/>
</dbReference>
<keyword evidence="10" id="KW-0732">Signal</keyword>
<dbReference type="PANTHER" id="PTHR19848:SF8">
    <property type="entry name" value="F-BOX AND WD REPEAT DOMAIN CONTAINING 7"/>
    <property type="match status" value="1"/>
</dbReference>
<reference evidence="12 13" key="1">
    <citation type="submission" date="2018-04" db="EMBL/GenBank/DDBJ databases">
        <title>Genomic Encyclopedia of Archaeal and Bacterial Type Strains, Phase II (KMG-II): from individual species to whole genera.</title>
        <authorList>
            <person name="Goeker M."/>
        </authorList>
    </citation>
    <scope>NUCLEOTIDE SEQUENCE [LARGE SCALE GENOMIC DNA]</scope>
    <source>
        <strain evidence="12 13">DSM 25521</strain>
    </source>
</reference>
<evidence type="ECO:0000256" key="10">
    <source>
        <dbReference type="SAM" id="SignalP"/>
    </source>
</evidence>
<dbReference type="InterPro" id="IPR036322">
    <property type="entry name" value="WD40_repeat_dom_sf"/>
</dbReference>
<dbReference type="PROSITE" id="PS50082">
    <property type="entry name" value="WD_REPEATS_2"/>
    <property type="match status" value="4"/>
</dbReference>
<dbReference type="GO" id="GO:0020037">
    <property type="term" value="F:heme binding"/>
    <property type="evidence" value="ECO:0007669"/>
    <property type="project" value="InterPro"/>
</dbReference>
<sequence length="441" mass="45408">MSGMLSFPRFRRLSTSVAMALAAAALALAAPAAAQEMRGHGGPVRALAVAPDGRLALSGSFDSSAILWDIEQGLAVTVLRGHDSSVNAVAALPDGRFATAGEDGRILLWRIGRAEPEARPVTHEAPVAALALSPDGQRLASASWDGTVRLAPLSGGAARVATTQRGPLNAVGFAPDGRSIVTGGHDGALRFVPLDGGTDRVVELGLPVNALAVAADGEIAAGLADGRVVVLSGTGQQRGEIRAAETPIVAVGLSPDGKRIAAAGIRGSVAIIDRATLAVERVLVGPGLPVWSLAFRPGTEELLTGGGDRLVRRWLASTGEHIGAVIMAKPSEALARLADHPGAEVFRACAACHTLDPDGGNRAGPTLHGVIGRRIGTAPGYDYSPALRGMDIVWTKETIARLFEIGPMAYTPGTKMPEQRVTDPEDLKDLVDFIAKATGAE</sequence>
<keyword evidence="1" id="KW-0813">Transport</keyword>
<name>A0A2T4YY03_9HYPH</name>
<keyword evidence="7 9" id="KW-0408">Iron</keyword>
<dbReference type="SUPFAM" id="SSF50978">
    <property type="entry name" value="WD40 repeat-like"/>
    <property type="match status" value="1"/>
</dbReference>
<dbReference type="PROSITE" id="PS51007">
    <property type="entry name" value="CYTC"/>
    <property type="match status" value="1"/>
</dbReference>
<dbReference type="Gene3D" id="1.10.760.10">
    <property type="entry name" value="Cytochrome c-like domain"/>
    <property type="match status" value="1"/>
</dbReference>
<keyword evidence="3 9" id="KW-0349">Heme</keyword>
<evidence type="ECO:0000256" key="3">
    <source>
        <dbReference type="ARBA" id="ARBA00022617"/>
    </source>
</evidence>
<comment type="caution">
    <text evidence="12">The sequence shown here is derived from an EMBL/GenBank/DDBJ whole genome shotgun (WGS) entry which is preliminary data.</text>
</comment>
<dbReference type="InterPro" id="IPR036909">
    <property type="entry name" value="Cyt_c-like_dom_sf"/>
</dbReference>
<organism evidence="12 13">
    <name type="scientific">Phreatobacter oligotrophus</name>
    <dbReference type="NCBI Taxonomy" id="1122261"/>
    <lineage>
        <taxon>Bacteria</taxon>
        <taxon>Pseudomonadati</taxon>
        <taxon>Pseudomonadota</taxon>
        <taxon>Alphaproteobacteria</taxon>
        <taxon>Hyphomicrobiales</taxon>
        <taxon>Phreatobacteraceae</taxon>
        <taxon>Phreatobacter</taxon>
    </lineage>
</organism>
<dbReference type="Pfam" id="PF00034">
    <property type="entry name" value="Cytochrom_C"/>
    <property type="match status" value="1"/>
</dbReference>
<dbReference type="SUPFAM" id="SSF46626">
    <property type="entry name" value="Cytochrome c"/>
    <property type="match status" value="1"/>
</dbReference>
<feature type="repeat" description="WD" evidence="8">
    <location>
        <begin position="79"/>
        <end position="119"/>
    </location>
</feature>